<feature type="transmembrane region" description="Helical" evidence="11">
    <location>
        <begin position="1235"/>
        <end position="1261"/>
    </location>
</feature>
<dbReference type="Pfam" id="PF00005">
    <property type="entry name" value="ABC_tran"/>
    <property type="match status" value="2"/>
</dbReference>
<protein>
    <submittedName>
        <fullName evidence="13">Pleiotropic drug resistance ABC transporter</fullName>
    </submittedName>
</protein>
<dbReference type="InterPro" id="IPR003593">
    <property type="entry name" value="AAA+_ATPase"/>
</dbReference>
<gene>
    <name evidence="13" type="ORF">DFH94DRAFT_800464</name>
</gene>
<keyword evidence="7 11" id="KW-1133">Transmembrane helix</keyword>
<dbReference type="InterPro" id="IPR027417">
    <property type="entry name" value="P-loop_NTPase"/>
</dbReference>
<dbReference type="InterPro" id="IPR017871">
    <property type="entry name" value="ABC_transporter-like_CS"/>
</dbReference>
<dbReference type="Pfam" id="PF01061">
    <property type="entry name" value="ABC2_membrane"/>
    <property type="match status" value="2"/>
</dbReference>
<dbReference type="PANTHER" id="PTHR19241">
    <property type="entry name" value="ATP-BINDING CASSETTE TRANSPORTER"/>
    <property type="match status" value="1"/>
</dbReference>
<accession>A0A9P5MTR6</accession>
<evidence type="ECO:0000256" key="4">
    <source>
        <dbReference type="ARBA" id="ARBA00022692"/>
    </source>
</evidence>
<evidence type="ECO:0000256" key="11">
    <source>
        <dbReference type="SAM" id="Phobius"/>
    </source>
</evidence>
<feature type="compositionally biased region" description="Basic and acidic residues" evidence="10">
    <location>
        <begin position="17"/>
        <end position="27"/>
    </location>
</feature>
<feature type="transmembrane region" description="Helical" evidence="11">
    <location>
        <begin position="1433"/>
        <end position="1454"/>
    </location>
</feature>
<dbReference type="InterPro" id="IPR043926">
    <property type="entry name" value="ABCG_dom"/>
</dbReference>
<keyword evidence="14" id="KW-1185">Reference proteome</keyword>
<dbReference type="InterPro" id="IPR013525">
    <property type="entry name" value="ABC2_TM"/>
</dbReference>
<organism evidence="13 14">
    <name type="scientific">Russula ochroleuca</name>
    <dbReference type="NCBI Taxonomy" id="152965"/>
    <lineage>
        <taxon>Eukaryota</taxon>
        <taxon>Fungi</taxon>
        <taxon>Dikarya</taxon>
        <taxon>Basidiomycota</taxon>
        <taxon>Agaricomycotina</taxon>
        <taxon>Agaricomycetes</taxon>
        <taxon>Russulales</taxon>
        <taxon>Russulaceae</taxon>
        <taxon>Russula</taxon>
    </lineage>
</organism>
<dbReference type="PROSITE" id="PS50893">
    <property type="entry name" value="ABC_TRANSPORTER_2"/>
    <property type="match status" value="2"/>
</dbReference>
<comment type="caution">
    <text evidence="13">The sequence shown here is derived from an EMBL/GenBank/DDBJ whole genome shotgun (WGS) entry which is preliminary data.</text>
</comment>
<evidence type="ECO:0000256" key="7">
    <source>
        <dbReference type="ARBA" id="ARBA00022989"/>
    </source>
</evidence>
<keyword evidence="9" id="KW-0175">Coiled coil</keyword>
<dbReference type="OrthoDB" id="245989at2759"/>
<dbReference type="GO" id="GO:0140359">
    <property type="term" value="F:ABC-type transporter activity"/>
    <property type="evidence" value="ECO:0007669"/>
    <property type="project" value="InterPro"/>
</dbReference>
<dbReference type="InterPro" id="IPR010929">
    <property type="entry name" value="PDR_CDR_ABC"/>
</dbReference>
<dbReference type="Proteomes" id="UP000759537">
    <property type="component" value="Unassembled WGS sequence"/>
</dbReference>
<dbReference type="Pfam" id="PF14510">
    <property type="entry name" value="ABC_trans_N"/>
    <property type="match status" value="1"/>
</dbReference>
<feature type="domain" description="ABC transporter" evidence="12">
    <location>
        <begin position="834"/>
        <end position="1073"/>
    </location>
</feature>
<feature type="transmembrane region" description="Helical" evidence="11">
    <location>
        <begin position="750"/>
        <end position="771"/>
    </location>
</feature>
<dbReference type="InterPro" id="IPR003439">
    <property type="entry name" value="ABC_transporter-like_ATP-bd"/>
</dbReference>
<dbReference type="EMBL" id="WHVB01000011">
    <property type="protein sequence ID" value="KAF8478465.1"/>
    <property type="molecule type" value="Genomic_DNA"/>
</dbReference>
<dbReference type="SUPFAM" id="SSF52540">
    <property type="entry name" value="P-loop containing nucleoside triphosphate hydrolases"/>
    <property type="match status" value="2"/>
</dbReference>
<dbReference type="SMART" id="SM00382">
    <property type="entry name" value="AAA"/>
    <property type="match status" value="2"/>
</dbReference>
<sequence>MEGVHRSSPTAGSVNVERAENSFHELSRQLTQGTAVDDEEHGAEDTRVRPKDLEKGALDLEQPFDLREYLTSSNDANESAGIKHKHVGVLWDDFHVDVVGSSDFKIHTFSDEAWQFWVAPFFKLRSIILGLLPSRVKSDVTRTILHKSSGLLEPGQMCLVLGTPGSGCTTFLKAIANERQGFYHVGGDVRYAGIDAQEMAKTYKGELVYNAEDDIHIPTLTVGQTLNFALSTKTPGPKGRLPGISRSEFNASVKGMLLKMLNIAHTENTLVGDSFVRGVSGGERKRVSIAEMMTTRARVQCWDNSSRGLDASTALDFVRSLRIMTDVLGQTTFATLYQAGEGIYDLFDKVMVLDQGRTVYFGPPDQARAYFERLGYRSLPRQSTADYLTGCTDPNERQFAPGVSENDAPSTPEALEAAFQNSDLARDVADDLSKYKLRMETEKIEQDAFRAAVADDKKKGVPIKSPYTLGLKDQVVALTRRQFQKRLQDKFQIYTSYGFMTILALFIGGCYLNLPPTSAGAFTRGSVLFVALLVSSFDAFVEMPAQMTGRPVIRKQTDYGFYRPAAYQIANALADIPFSSTRILIYDIIIYFMTHLDRSAGRFFTFHVINYTAFLAMQGFFRTIGLFFSDFHSAYRVAVSIFPNLILYAGYMVPINQMKRWLFWIFYINPVNYAWSALMENEFQRLTLACDGAYVVPRNTGNAAKYPADLGPNQVCTLFGASPGSATVSGRDYIKAGYGLDADDLWRRNFIVLVGFLVFFSITQTVVIEIFPQFVGGGGAGFFAKDTPETKKLNAELITRKIQKAEDEKQEKIRAIDGIKTKGNKNAFTDRKAFTWERVNYHVPVTGGPLQLLNNVYGYVKPGTLTALMGASGAGKTTCLDVLAQRKNIGVVSGDILIDGRALDADFARETAYAEQMDVHEGTATVREAMRFSAYLRQPFHVLKEEKDAYVEDMLELLELQDLSEAMVCSLGVEARKRLTIGVELASKPELLLFLDEPTSGLDAQSAWNLVRFLRKLADSGQAILCTIHQPSSLLFESFDRLLLLGKGGNTIYFGDIGNDSDVMREYFARNGAPCPQNVNPAEYMLEAIGAGITPRIGDRDWKDIWLDSPECARTKTEIEEIKREASTRSQSVTTKQSMYATPIWYQLRVVVQRNTISLWRSPAYVFTRLFSHLIVSLFVSLPFLQLGNSVRDLQYRIFGIFWVIVLPGLIIPQLEPIFITNRLTFIREASSRIYSPYVFATGQLLGEIPYSIICAVIYWVLMVYPMHFGQGSTGKSGTGFQFLVILITELYAVALGQLIASITPSIQIAALFTSPIQIILSNMCGVTIPYPSLGKFWRPWLYQLDPFTRMLAAMLSTELTGLKITCKPEEFALFNPPSSQTCAAWASDFVNAAGGYLDNPNDSAGCRYCQYKVGDEFFLPLNIRFSNRWRDVGIFFCFFVFNFIATIIASRYLRFARR</sequence>
<feature type="transmembrane region" description="Helical" evidence="11">
    <location>
        <begin position="491"/>
        <end position="514"/>
    </location>
</feature>
<feature type="transmembrane region" description="Helical" evidence="11">
    <location>
        <begin position="1309"/>
        <end position="1331"/>
    </location>
</feature>
<keyword evidence="4 11" id="KW-0812">Transmembrane</keyword>
<keyword evidence="3" id="KW-0813">Transport</keyword>
<feature type="transmembrane region" description="Helical" evidence="11">
    <location>
        <begin position="1281"/>
        <end position="1302"/>
    </location>
</feature>
<feature type="transmembrane region" description="Helical" evidence="11">
    <location>
        <begin position="608"/>
        <end position="628"/>
    </location>
</feature>
<feature type="compositionally biased region" description="Basic and acidic residues" evidence="10">
    <location>
        <begin position="43"/>
        <end position="54"/>
    </location>
</feature>
<dbReference type="FunFam" id="3.40.50.300:FF:000054">
    <property type="entry name" value="ABC multidrug transporter atrF"/>
    <property type="match status" value="1"/>
</dbReference>
<evidence type="ECO:0000256" key="8">
    <source>
        <dbReference type="ARBA" id="ARBA00023136"/>
    </source>
</evidence>
<feature type="transmembrane region" description="Helical" evidence="11">
    <location>
        <begin position="1164"/>
        <end position="1184"/>
    </location>
</feature>
<dbReference type="CDD" id="cd03233">
    <property type="entry name" value="ABCG_PDR_domain1"/>
    <property type="match status" value="1"/>
</dbReference>
<feature type="transmembrane region" description="Helical" evidence="11">
    <location>
        <begin position="526"/>
        <end position="545"/>
    </location>
</feature>
<evidence type="ECO:0000256" key="6">
    <source>
        <dbReference type="ARBA" id="ARBA00022840"/>
    </source>
</evidence>
<comment type="similarity">
    <text evidence="2">Belongs to the ABC transporter superfamily. ABCG family. PDR (TC 3.A.1.205) subfamily.</text>
</comment>
<evidence type="ECO:0000259" key="12">
    <source>
        <dbReference type="PROSITE" id="PS50893"/>
    </source>
</evidence>
<dbReference type="Pfam" id="PF19055">
    <property type="entry name" value="ABC2_membrane_7"/>
    <property type="match status" value="1"/>
</dbReference>
<keyword evidence="5" id="KW-0547">Nucleotide-binding</keyword>
<evidence type="ECO:0000313" key="14">
    <source>
        <dbReference type="Proteomes" id="UP000759537"/>
    </source>
</evidence>
<dbReference type="CDD" id="cd03232">
    <property type="entry name" value="ABCG_PDR_domain2"/>
    <property type="match status" value="1"/>
</dbReference>
<dbReference type="InterPro" id="IPR029481">
    <property type="entry name" value="ABC_trans_N"/>
</dbReference>
<reference evidence="13" key="2">
    <citation type="journal article" date="2020" name="Nat. Commun.">
        <title>Large-scale genome sequencing of mycorrhizal fungi provides insights into the early evolution of symbiotic traits.</title>
        <authorList>
            <person name="Miyauchi S."/>
            <person name="Kiss E."/>
            <person name="Kuo A."/>
            <person name="Drula E."/>
            <person name="Kohler A."/>
            <person name="Sanchez-Garcia M."/>
            <person name="Morin E."/>
            <person name="Andreopoulos B."/>
            <person name="Barry K.W."/>
            <person name="Bonito G."/>
            <person name="Buee M."/>
            <person name="Carver A."/>
            <person name="Chen C."/>
            <person name="Cichocki N."/>
            <person name="Clum A."/>
            <person name="Culley D."/>
            <person name="Crous P.W."/>
            <person name="Fauchery L."/>
            <person name="Girlanda M."/>
            <person name="Hayes R.D."/>
            <person name="Keri Z."/>
            <person name="LaButti K."/>
            <person name="Lipzen A."/>
            <person name="Lombard V."/>
            <person name="Magnuson J."/>
            <person name="Maillard F."/>
            <person name="Murat C."/>
            <person name="Nolan M."/>
            <person name="Ohm R.A."/>
            <person name="Pangilinan J."/>
            <person name="Pereira M.F."/>
            <person name="Perotto S."/>
            <person name="Peter M."/>
            <person name="Pfister S."/>
            <person name="Riley R."/>
            <person name="Sitrit Y."/>
            <person name="Stielow J.B."/>
            <person name="Szollosi G."/>
            <person name="Zifcakova L."/>
            <person name="Stursova M."/>
            <person name="Spatafora J.W."/>
            <person name="Tedersoo L."/>
            <person name="Vaario L.M."/>
            <person name="Yamada A."/>
            <person name="Yan M."/>
            <person name="Wang P."/>
            <person name="Xu J."/>
            <person name="Bruns T."/>
            <person name="Baldrian P."/>
            <person name="Vilgalys R."/>
            <person name="Dunand C."/>
            <person name="Henrissat B."/>
            <person name="Grigoriev I.V."/>
            <person name="Hibbett D."/>
            <person name="Nagy L.G."/>
            <person name="Martin F.M."/>
        </authorList>
    </citation>
    <scope>NUCLEOTIDE SEQUENCE</scope>
    <source>
        <strain evidence="13">Prilba</strain>
    </source>
</reference>
<keyword evidence="6" id="KW-0067">ATP-binding</keyword>
<dbReference type="GO" id="GO:0016020">
    <property type="term" value="C:membrane"/>
    <property type="evidence" value="ECO:0007669"/>
    <property type="project" value="UniProtKB-SubCell"/>
</dbReference>
<evidence type="ECO:0000313" key="13">
    <source>
        <dbReference type="EMBL" id="KAF8478465.1"/>
    </source>
</evidence>
<evidence type="ECO:0000256" key="1">
    <source>
        <dbReference type="ARBA" id="ARBA00004141"/>
    </source>
</evidence>
<name>A0A9P5MTR6_9AGAM</name>
<dbReference type="GO" id="GO:0005524">
    <property type="term" value="F:ATP binding"/>
    <property type="evidence" value="ECO:0007669"/>
    <property type="project" value="UniProtKB-KW"/>
</dbReference>
<feature type="coiled-coil region" evidence="9">
    <location>
        <begin position="795"/>
        <end position="822"/>
    </location>
</feature>
<evidence type="ECO:0000256" key="2">
    <source>
        <dbReference type="ARBA" id="ARBA00006012"/>
    </source>
</evidence>
<feature type="domain" description="ABC transporter" evidence="12">
    <location>
        <begin position="122"/>
        <end position="380"/>
    </location>
</feature>
<dbReference type="InterPro" id="IPR034003">
    <property type="entry name" value="ABCG_PDR_2"/>
</dbReference>
<dbReference type="GO" id="GO:0016887">
    <property type="term" value="F:ATP hydrolysis activity"/>
    <property type="evidence" value="ECO:0007669"/>
    <property type="project" value="InterPro"/>
</dbReference>
<feature type="transmembrane region" description="Helical" evidence="11">
    <location>
        <begin position="634"/>
        <end position="654"/>
    </location>
</feature>
<reference evidence="13" key="1">
    <citation type="submission" date="2019-10" db="EMBL/GenBank/DDBJ databases">
        <authorList>
            <consortium name="DOE Joint Genome Institute"/>
            <person name="Kuo A."/>
            <person name="Miyauchi S."/>
            <person name="Kiss E."/>
            <person name="Drula E."/>
            <person name="Kohler A."/>
            <person name="Sanchez-Garcia M."/>
            <person name="Andreopoulos B."/>
            <person name="Barry K.W."/>
            <person name="Bonito G."/>
            <person name="Buee M."/>
            <person name="Carver A."/>
            <person name="Chen C."/>
            <person name="Cichocki N."/>
            <person name="Clum A."/>
            <person name="Culley D."/>
            <person name="Crous P.W."/>
            <person name="Fauchery L."/>
            <person name="Girlanda M."/>
            <person name="Hayes R."/>
            <person name="Keri Z."/>
            <person name="LaButti K."/>
            <person name="Lipzen A."/>
            <person name="Lombard V."/>
            <person name="Magnuson J."/>
            <person name="Maillard F."/>
            <person name="Morin E."/>
            <person name="Murat C."/>
            <person name="Nolan M."/>
            <person name="Ohm R."/>
            <person name="Pangilinan J."/>
            <person name="Pereira M."/>
            <person name="Perotto S."/>
            <person name="Peter M."/>
            <person name="Riley R."/>
            <person name="Sitrit Y."/>
            <person name="Stielow B."/>
            <person name="Szollosi G."/>
            <person name="Zifcakova L."/>
            <person name="Stursova M."/>
            <person name="Spatafora J.W."/>
            <person name="Tedersoo L."/>
            <person name="Vaario L.-M."/>
            <person name="Yamada A."/>
            <person name="Yan M."/>
            <person name="Wang P."/>
            <person name="Xu J."/>
            <person name="Bruns T."/>
            <person name="Baldrian P."/>
            <person name="Vilgalys R."/>
            <person name="Henrissat B."/>
            <person name="Grigoriev I.V."/>
            <person name="Hibbett D."/>
            <person name="Nagy L.G."/>
            <person name="Martin F.M."/>
        </authorList>
    </citation>
    <scope>NUCLEOTIDE SEQUENCE</scope>
    <source>
        <strain evidence="13">Prilba</strain>
    </source>
</reference>
<evidence type="ECO:0000256" key="3">
    <source>
        <dbReference type="ARBA" id="ARBA00022448"/>
    </source>
</evidence>
<dbReference type="PROSITE" id="PS00211">
    <property type="entry name" value="ABC_TRANSPORTER_1"/>
    <property type="match status" value="1"/>
</dbReference>
<proteinExistence type="inferred from homology"/>
<feature type="region of interest" description="Disordered" evidence="10">
    <location>
        <begin position="1"/>
        <end position="54"/>
    </location>
</feature>
<evidence type="ECO:0000256" key="9">
    <source>
        <dbReference type="SAM" id="Coils"/>
    </source>
</evidence>
<dbReference type="InterPro" id="IPR034001">
    <property type="entry name" value="ABCG_PDR_1"/>
</dbReference>
<dbReference type="Pfam" id="PF06422">
    <property type="entry name" value="PDR_CDR"/>
    <property type="match status" value="1"/>
</dbReference>
<evidence type="ECO:0000256" key="5">
    <source>
        <dbReference type="ARBA" id="ARBA00022741"/>
    </source>
</evidence>
<comment type="subcellular location">
    <subcellularLocation>
        <location evidence="1">Membrane</location>
        <topology evidence="1">Multi-pass membrane protein</topology>
    </subcellularLocation>
</comment>
<keyword evidence="8 11" id="KW-0472">Membrane</keyword>
<dbReference type="Gene3D" id="3.40.50.300">
    <property type="entry name" value="P-loop containing nucleotide triphosphate hydrolases"/>
    <property type="match status" value="2"/>
</dbReference>
<feature type="transmembrane region" description="Helical" evidence="11">
    <location>
        <begin position="1196"/>
        <end position="1215"/>
    </location>
</feature>
<evidence type="ECO:0000256" key="10">
    <source>
        <dbReference type="SAM" id="MobiDB-lite"/>
    </source>
</evidence>